<evidence type="ECO:0000313" key="3">
    <source>
        <dbReference type="EMBL" id="QSE87954.1"/>
    </source>
</evidence>
<evidence type="ECO:0000256" key="1">
    <source>
        <dbReference type="ARBA" id="ARBA00023125"/>
    </source>
</evidence>
<dbReference type="PANTHER" id="PTHR46558:SF4">
    <property type="entry name" value="DNA-BIDING PHAGE PROTEIN"/>
    <property type="match status" value="1"/>
</dbReference>
<reference evidence="3 4" key="2">
    <citation type="journal article" date="2022" name="Arch. Microbiol.">
        <title>Rhodococcus pseudokoreensis sp. nov. isolated from the rhizosphere of young M26 apple rootstocks.</title>
        <authorList>
            <person name="Kampfer P."/>
            <person name="Glaeser S.P."/>
            <person name="Blom J."/>
            <person name="Wolf J."/>
            <person name="Benning S."/>
            <person name="Schloter M."/>
            <person name="Neumann-Schaal M."/>
        </authorList>
    </citation>
    <scope>NUCLEOTIDE SEQUENCE [LARGE SCALE GENOMIC DNA]</scope>
    <source>
        <strain evidence="3 4">R79</strain>
    </source>
</reference>
<geneLocation type="plasmid" evidence="3 4">
    <name>unnamed2</name>
</geneLocation>
<dbReference type="SMART" id="SM00530">
    <property type="entry name" value="HTH_XRE"/>
    <property type="match status" value="2"/>
</dbReference>
<organism evidence="3 4">
    <name type="scientific">Rhodococcus pseudokoreensis</name>
    <dbReference type="NCBI Taxonomy" id="2811421"/>
    <lineage>
        <taxon>Bacteria</taxon>
        <taxon>Bacillati</taxon>
        <taxon>Actinomycetota</taxon>
        <taxon>Actinomycetes</taxon>
        <taxon>Mycobacteriales</taxon>
        <taxon>Nocardiaceae</taxon>
        <taxon>Rhodococcus</taxon>
    </lineage>
</organism>
<evidence type="ECO:0000313" key="4">
    <source>
        <dbReference type="Proteomes" id="UP000662986"/>
    </source>
</evidence>
<keyword evidence="4" id="KW-1185">Reference proteome</keyword>
<accession>A0A974ZRW3</accession>
<name>A0A974ZRW3_9NOCA</name>
<dbReference type="EMBL" id="CP070617">
    <property type="protein sequence ID" value="QSE87954.1"/>
    <property type="molecule type" value="Genomic_DNA"/>
</dbReference>
<gene>
    <name evidence="3" type="ORF">JWS13_04295</name>
</gene>
<feature type="domain" description="HTH cro/C1-type" evidence="2">
    <location>
        <begin position="90"/>
        <end position="141"/>
    </location>
</feature>
<sequence>MGAHAREQGMSRRILRGFAPAALKKAREKKKLSVGELGRLAEVSPGAVLTWETGKSTPQADSLKRAVTVLGIAMEDVVKIKPDQRYLGDLRVFAGLTQPQLAAKIGISTTALATVERGHSRLKEDVAQRLAEEFGLTVQDVEDAYERTRTRPPHTSP</sequence>
<dbReference type="Proteomes" id="UP000662986">
    <property type="component" value="Plasmid unnamed2"/>
</dbReference>
<dbReference type="Pfam" id="PF01381">
    <property type="entry name" value="HTH_3"/>
    <property type="match status" value="2"/>
</dbReference>
<dbReference type="InterPro" id="IPR010982">
    <property type="entry name" value="Lambda_DNA-bd_dom_sf"/>
</dbReference>
<feature type="domain" description="HTH cro/C1-type" evidence="2">
    <location>
        <begin position="23"/>
        <end position="77"/>
    </location>
</feature>
<protein>
    <submittedName>
        <fullName evidence="3">Helix-turn-helix transcriptional regulator</fullName>
    </submittedName>
</protein>
<dbReference type="PANTHER" id="PTHR46558">
    <property type="entry name" value="TRACRIPTIONAL REGULATORY PROTEIN-RELATED-RELATED"/>
    <property type="match status" value="1"/>
</dbReference>
<dbReference type="InterPro" id="IPR001387">
    <property type="entry name" value="Cro/C1-type_HTH"/>
</dbReference>
<dbReference type="Gene3D" id="1.10.260.40">
    <property type="entry name" value="lambda repressor-like DNA-binding domains"/>
    <property type="match status" value="2"/>
</dbReference>
<dbReference type="CDD" id="cd00093">
    <property type="entry name" value="HTH_XRE"/>
    <property type="match status" value="2"/>
</dbReference>
<reference evidence="3 4" key="1">
    <citation type="journal article" date="2021" name="Microbiol. Resour. Announc.">
        <title>Complete Genome Sequences of Two Rhodococcus sp. Strains with Large and Linear Chromosomes, Isolated from Apple Rhizosphere.</title>
        <authorList>
            <person name="Benning S."/>
            <person name="Brugnone N."/>
            <person name="Siani R."/>
            <person name="Kublik S."/>
            <person name="Schloter M."/>
            <person name="Rad V."/>
        </authorList>
    </citation>
    <scope>NUCLEOTIDE SEQUENCE [LARGE SCALE GENOMIC DNA]</scope>
    <source>
        <strain evidence="3 4">R79</strain>
    </source>
</reference>
<proteinExistence type="predicted"/>
<evidence type="ECO:0000259" key="2">
    <source>
        <dbReference type="PROSITE" id="PS50943"/>
    </source>
</evidence>
<dbReference type="SUPFAM" id="SSF47413">
    <property type="entry name" value="lambda repressor-like DNA-binding domains"/>
    <property type="match status" value="2"/>
</dbReference>
<keyword evidence="1" id="KW-0238">DNA-binding</keyword>
<dbReference type="PROSITE" id="PS50943">
    <property type="entry name" value="HTH_CROC1"/>
    <property type="match status" value="2"/>
</dbReference>
<keyword evidence="3" id="KW-0614">Plasmid</keyword>